<dbReference type="PANTHER" id="PTHR39168">
    <property type="entry name" value="TRANSCRIPTIONAL REGULATOR-RELATED"/>
    <property type="match status" value="1"/>
</dbReference>
<dbReference type="InterPro" id="IPR001845">
    <property type="entry name" value="HTH_ArsR_DNA-bd_dom"/>
</dbReference>
<dbReference type="Pfam" id="PF12840">
    <property type="entry name" value="HTH_20"/>
    <property type="match status" value="1"/>
</dbReference>
<keyword evidence="3" id="KW-1185">Reference proteome</keyword>
<feature type="domain" description="HTH arsR-type" evidence="1">
    <location>
        <begin position="1"/>
        <end position="94"/>
    </location>
</feature>
<sequence>MTSAADLAALAALLADETRAAICLALLDGRAWTAGELAAYAGVAPSTATGHLHRLVDGGLLVERRQGRHRYVQLADPSVAYLLEDLSARLDVRSVPARGLRAATVDAALRRGRTCYDHLAGRLGVAVTDAMTDAGLLDQAGGFALTSAGAAWLTGEVGVDPAALRPGGRRPLARGCVDWTERRQHLAGVAGAKLCAAFLDRGWVTRIGSGRAVRVTPTGRTALRDLVGLTDLD</sequence>
<dbReference type="Proteomes" id="UP001595868">
    <property type="component" value="Unassembled WGS sequence"/>
</dbReference>
<name>A0ABV8KWA8_9ACTN</name>
<dbReference type="InterPro" id="IPR036388">
    <property type="entry name" value="WH-like_DNA-bd_sf"/>
</dbReference>
<dbReference type="SMART" id="SM00418">
    <property type="entry name" value="HTH_ARSR"/>
    <property type="match status" value="1"/>
</dbReference>
<proteinExistence type="predicted"/>
<dbReference type="InterPro" id="IPR011991">
    <property type="entry name" value="ArsR-like_HTH"/>
</dbReference>
<dbReference type="InterPro" id="IPR036390">
    <property type="entry name" value="WH_DNA-bd_sf"/>
</dbReference>
<reference evidence="3" key="1">
    <citation type="journal article" date="2019" name="Int. J. Syst. Evol. Microbiol.">
        <title>The Global Catalogue of Microorganisms (GCM) 10K type strain sequencing project: providing services to taxonomists for standard genome sequencing and annotation.</title>
        <authorList>
            <consortium name="The Broad Institute Genomics Platform"/>
            <consortium name="The Broad Institute Genome Sequencing Center for Infectious Disease"/>
            <person name="Wu L."/>
            <person name="Ma J."/>
        </authorList>
    </citation>
    <scope>NUCLEOTIDE SEQUENCE [LARGE SCALE GENOMIC DNA]</scope>
    <source>
        <strain evidence="3">2902at01</strain>
    </source>
</reference>
<evidence type="ECO:0000259" key="1">
    <source>
        <dbReference type="PROSITE" id="PS50987"/>
    </source>
</evidence>
<gene>
    <name evidence="2" type="ORF">ACFOX0_30630</name>
</gene>
<dbReference type="PRINTS" id="PR00778">
    <property type="entry name" value="HTHARSR"/>
</dbReference>
<dbReference type="CDD" id="cd00090">
    <property type="entry name" value="HTH_ARSR"/>
    <property type="match status" value="1"/>
</dbReference>
<dbReference type="PANTHER" id="PTHR39168:SF1">
    <property type="entry name" value="TRANSCRIPTIONAL REGULATORY PROTEIN"/>
    <property type="match status" value="1"/>
</dbReference>
<protein>
    <submittedName>
        <fullName evidence="2">ArsR/SmtB family transcription factor</fullName>
    </submittedName>
</protein>
<dbReference type="PROSITE" id="PS50987">
    <property type="entry name" value="HTH_ARSR_2"/>
    <property type="match status" value="1"/>
</dbReference>
<dbReference type="EMBL" id="JBHSBN010000037">
    <property type="protein sequence ID" value="MFC4110263.1"/>
    <property type="molecule type" value="Genomic_DNA"/>
</dbReference>
<evidence type="ECO:0000313" key="3">
    <source>
        <dbReference type="Proteomes" id="UP001595868"/>
    </source>
</evidence>
<evidence type="ECO:0000313" key="2">
    <source>
        <dbReference type="EMBL" id="MFC4110263.1"/>
    </source>
</evidence>
<organism evidence="2 3">
    <name type="scientific">Micromonospora zhanjiangensis</name>
    <dbReference type="NCBI Taxonomy" id="1522057"/>
    <lineage>
        <taxon>Bacteria</taxon>
        <taxon>Bacillati</taxon>
        <taxon>Actinomycetota</taxon>
        <taxon>Actinomycetes</taxon>
        <taxon>Micromonosporales</taxon>
        <taxon>Micromonosporaceae</taxon>
        <taxon>Micromonospora</taxon>
    </lineage>
</organism>
<accession>A0ABV8KWA8</accession>
<dbReference type="RefSeq" id="WP_377552516.1">
    <property type="nucleotide sequence ID" value="NZ_JBHSBN010000037.1"/>
</dbReference>
<dbReference type="InterPro" id="IPR052543">
    <property type="entry name" value="HTH_Metal-responsive_Reg"/>
</dbReference>
<dbReference type="SUPFAM" id="SSF46785">
    <property type="entry name" value="Winged helix' DNA-binding domain"/>
    <property type="match status" value="1"/>
</dbReference>
<dbReference type="Gene3D" id="1.10.10.10">
    <property type="entry name" value="Winged helix-like DNA-binding domain superfamily/Winged helix DNA-binding domain"/>
    <property type="match status" value="1"/>
</dbReference>
<comment type="caution">
    <text evidence="2">The sequence shown here is derived from an EMBL/GenBank/DDBJ whole genome shotgun (WGS) entry which is preliminary data.</text>
</comment>